<protein>
    <recommendedName>
        <fullName evidence="3">Phenylacetic acid catabolic</fullName>
    </recommendedName>
</protein>
<dbReference type="RefSeq" id="WP_189361199.1">
    <property type="nucleotide sequence ID" value="NZ_MCIF01000002.1"/>
</dbReference>
<name>A0A328VF17_9CHLR</name>
<sequence length="228" mass="26552">MDHVAESELRAWADDEFIVGHILGSRIIEYTHLEECLAIGSFAQDEMAHARTLYEYTGLHDRALDRYVFFRAAEEFVVTPLATYQPADFPELVVKQYLYEVLDRLRLQAISERTDRQLQEILPVMRYEEHVHSEHWRRWLQVLATSPARPRLEQALQVVGRYCGLLPWQPSAQVQTWYGHWRPQVEQELAGQGLTLGAAAAVDWQQPFAALIEHMQSVFRERPEVRLG</sequence>
<dbReference type="EMBL" id="MCIF01000002">
    <property type="protein sequence ID" value="RAQ94133.1"/>
    <property type="molecule type" value="Genomic_DNA"/>
</dbReference>
<dbReference type="SUPFAM" id="SSF47240">
    <property type="entry name" value="Ferritin-like"/>
    <property type="match status" value="1"/>
</dbReference>
<reference evidence="1 2" key="1">
    <citation type="submission" date="2016-08" db="EMBL/GenBank/DDBJ databases">
        <title>Analysis of Carbohydrate Active Enzymes in Thermogemmatispora T81 Reveals Carbohydrate Degradation Ability.</title>
        <authorList>
            <person name="Tomazini A."/>
            <person name="Lal S."/>
            <person name="Stott M."/>
            <person name="Henrissat B."/>
            <person name="Polikarpov I."/>
            <person name="Sparling R."/>
            <person name="Levin D.B."/>
        </authorList>
    </citation>
    <scope>NUCLEOTIDE SEQUENCE [LARGE SCALE GENOMIC DNA]</scope>
    <source>
        <strain evidence="1 2">T81</strain>
    </source>
</reference>
<proteinExistence type="predicted"/>
<dbReference type="InterPro" id="IPR012347">
    <property type="entry name" value="Ferritin-like"/>
</dbReference>
<organism evidence="1 2">
    <name type="scientific">Thermogemmatispora tikiterensis</name>
    <dbReference type="NCBI Taxonomy" id="1825093"/>
    <lineage>
        <taxon>Bacteria</taxon>
        <taxon>Bacillati</taxon>
        <taxon>Chloroflexota</taxon>
        <taxon>Ktedonobacteria</taxon>
        <taxon>Thermogemmatisporales</taxon>
        <taxon>Thermogemmatisporaceae</taxon>
        <taxon>Thermogemmatispora</taxon>
    </lineage>
</organism>
<dbReference type="InterPro" id="IPR007814">
    <property type="entry name" value="PaaA_PaaC"/>
</dbReference>
<comment type="caution">
    <text evidence="1">The sequence shown here is derived from an EMBL/GenBank/DDBJ whole genome shotgun (WGS) entry which is preliminary data.</text>
</comment>
<dbReference type="InterPro" id="IPR009078">
    <property type="entry name" value="Ferritin-like_SF"/>
</dbReference>
<dbReference type="GO" id="GO:0010124">
    <property type="term" value="P:phenylacetate catabolic process"/>
    <property type="evidence" value="ECO:0007669"/>
    <property type="project" value="InterPro"/>
</dbReference>
<evidence type="ECO:0000313" key="2">
    <source>
        <dbReference type="Proteomes" id="UP000248706"/>
    </source>
</evidence>
<dbReference type="Proteomes" id="UP000248706">
    <property type="component" value="Unassembled WGS sequence"/>
</dbReference>
<evidence type="ECO:0000313" key="1">
    <source>
        <dbReference type="EMBL" id="RAQ94133.1"/>
    </source>
</evidence>
<dbReference type="Gene3D" id="1.20.1260.10">
    <property type="match status" value="1"/>
</dbReference>
<dbReference type="AlphaFoldDB" id="A0A328VF17"/>
<accession>A0A328VF17</accession>
<dbReference type="Pfam" id="PF05138">
    <property type="entry name" value="PaaA_PaaC"/>
    <property type="match status" value="1"/>
</dbReference>
<gene>
    <name evidence="1" type="ORF">A4R35_01220</name>
</gene>
<evidence type="ECO:0008006" key="3">
    <source>
        <dbReference type="Google" id="ProtNLM"/>
    </source>
</evidence>
<keyword evidence="2" id="KW-1185">Reference proteome</keyword>